<reference evidence="2" key="1">
    <citation type="submission" date="2023-04" db="EMBL/GenBank/DDBJ databases">
        <title>Phytophthora lilii NBRC 32176.</title>
        <authorList>
            <person name="Ichikawa N."/>
            <person name="Sato H."/>
            <person name="Tonouchi N."/>
        </authorList>
    </citation>
    <scope>NUCLEOTIDE SEQUENCE</scope>
    <source>
        <strain evidence="2">NBRC 32176</strain>
    </source>
</reference>
<protein>
    <submittedName>
        <fullName evidence="2">Unnamed protein product</fullName>
    </submittedName>
</protein>
<gene>
    <name evidence="2" type="ORF">Plil01_000909600</name>
</gene>
<comment type="caution">
    <text evidence="2">The sequence shown here is derived from an EMBL/GenBank/DDBJ whole genome shotgun (WGS) entry which is preliminary data.</text>
</comment>
<dbReference type="AlphaFoldDB" id="A0A9W6TYX9"/>
<evidence type="ECO:0000313" key="3">
    <source>
        <dbReference type="Proteomes" id="UP001165083"/>
    </source>
</evidence>
<organism evidence="2 3">
    <name type="scientific">Phytophthora lilii</name>
    <dbReference type="NCBI Taxonomy" id="2077276"/>
    <lineage>
        <taxon>Eukaryota</taxon>
        <taxon>Sar</taxon>
        <taxon>Stramenopiles</taxon>
        <taxon>Oomycota</taxon>
        <taxon>Peronosporomycetes</taxon>
        <taxon>Peronosporales</taxon>
        <taxon>Peronosporaceae</taxon>
        <taxon>Phytophthora</taxon>
    </lineage>
</organism>
<evidence type="ECO:0000313" key="2">
    <source>
        <dbReference type="EMBL" id="GMF22704.1"/>
    </source>
</evidence>
<keyword evidence="3" id="KW-1185">Reference proteome</keyword>
<accession>A0A9W6TYX9</accession>
<sequence length="729" mass="79315">MHPARWSQYQELPLEHKQSYFDAVPALPKTEPPRRSSSGEQETVSTALQLSVAQAENGPLSVSVSPAEEALETTIGAADPLQTAVVTSSAAGREGRVRTFLLDRDVVEVALTELFRAGDGAGVSALFESSLDERDVHDRQKSDGTMEYRAVVRSVEAFDRVVALLAVGLSFEHTAAICQLQMGEQIGREPHDSTSVAHMALIAVGANLQALARVLQRNWAISLSLQGVDRRRAGETESHMFLDVRLRVCCSGKIKLFHLLTTPATNGDNPGTTGENLFDTTAKILLALDKRWLNKVIGCSIENGCAGPVSAIAVAFARKVEEQAPAGVIRVSCAQPRLDALLQRFVDSFLFADNAEWHGYLMCLMAYLQRQISSGDAKELSDADVAPCPRVLGMSWWDLVRVAHWCDSARVPIQQLLARRNASISPPPAWWINLKLILTVGSMAVKTRTGVEGAYMTVTSQQSQRISMLRLALAGDGGVEGPLPEYQRAALRDQSSLGEMIGSSDGMFAVKPHSIVSFIRSVGIWTAELFDALSAQERQKLIVGTADRVLELVRGLQDLSQQLEQQGGSGTTTPSAVLPHQLAKLDPVEFQKIIHLYQARLTGSFTDSELAEVDNQYRELQTAATSEATVRRLLELCAESPGVSFGKAWVLLRRRWKLLADFCGGLATAFPSTGEDHSAALQSSTCTATVESSHQLADFTLEARLQCQQFQSLQALDSLVGLEDVTKAR</sequence>
<dbReference type="Proteomes" id="UP001165083">
    <property type="component" value="Unassembled WGS sequence"/>
</dbReference>
<feature type="region of interest" description="Disordered" evidence="1">
    <location>
        <begin position="26"/>
        <end position="45"/>
    </location>
</feature>
<dbReference type="PANTHER" id="PTHR37067:SF3">
    <property type="entry name" value="PX DOMAIN-CONTAINING PROTEIN"/>
    <property type="match status" value="1"/>
</dbReference>
<dbReference type="OrthoDB" id="129241at2759"/>
<dbReference type="PANTHER" id="PTHR37067">
    <property type="entry name" value="PX DOMAIN-CONTAINING PROTEIN"/>
    <property type="match status" value="1"/>
</dbReference>
<name>A0A9W6TYX9_9STRA</name>
<feature type="compositionally biased region" description="Polar residues" evidence="1">
    <location>
        <begin position="35"/>
        <end position="45"/>
    </location>
</feature>
<dbReference type="EMBL" id="BSXW01000449">
    <property type="protein sequence ID" value="GMF22704.1"/>
    <property type="molecule type" value="Genomic_DNA"/>
</dbReference>
<evidence type="ECO:0000256" key="1">
    <source>
        <dbReference type="SAM" id="MobiDB-lite"/>
    </source>
</evidence>
<proteinExistence type="predicted"/>